<proteinExistence type="predicted"/>
<dbReference type="InterPro" id="IPR002575">
    <property type="entry name" value="Aminoglycoside_PTrfase"/>
</dbReference>
<evidence type="ECO:0000313" key="3">
    <source>
        <dbReference type="Proteomes" id="UP000465846"/>
    </source>
</evidence>
<dbReference type="EMBL" id="CP048739">
    <property type="protein sequence ID" value="QIB74376.1"/>
    <property type="molecule type" value="Genomic_DNA"/>
</dbReference>
<dbReference type="InterPro" id="IPR011009">
    <property type="entry name" value="Kinase-like_dom_sf"/>
</dbReference>
<evidence type="ECO:0000313" key="2">
    <source>
        <dbReference type="EMBL" id="QIB74376.1"/>
    </source>
</evidence>
<feature type="domain" description="Aminoglycoside phosphotransferase" evidence="1">
    <location>
        <begin position="26"/>
        <end position="260"/>
    </location>
</feature>
<dbReference type="InterPro" id="IPR051678">
    <property type="entry name" value="AGP_Transferase"/>
</dbReference>
<sequence>MDNRVSSVLEDAFPNRTVDNVSSAGISWNAQNRTVAVDFGDGQRVFLKVAVNGDRSRIECERAVISYVGANCAVSVPNVIATETTGPVPYLATEPVSGQPLTTLLADATLTERATLAHDVGNALARIHDCRFEEHGHVVGGDADHLELDTGTWTDVLVETISEMREMAPCDRFDQHFEMVSDAVERNRDRLDRASATLLHGDPARPNCFRTGDGVGFLDWELSHVGDPVRDLYRTLDQQFDSLREGGPEVVVSAFYDGYRSRAGGLPSGFEERRPIYEAIRLLSVSGYFERTADYRDESRSDLAAWLEAEMCRCLDAIRR</sequence>
<dbReference type="RefSeq" id="WP_163486309.1">
    <property type="nucleotide sequence ID" value="NZ_CP048739.1"/>
</dbReference>
<dbReference type="GO" id="GO:0016740">
    <property type="term" value="F:transferase activity"/>
    <property type="evidence" value="ECO:0007669"/>
    <property type="project" value="UniProtKB-KW"/>
</dbReference>
<accession>A0A6C0UFY6</accession>
<organism evidence="2 3">
    <name type="scientific">Halogeometricum borinquense</name>
    <dbReference type="NCBI Taxonomy" id="60847"/>
    <lineage>
        <taxon>Archaea</taxon>
        <taxon>Methanobacteriati</taxon>
        <taxon>Methanobacteriota</taxon>
        <taxon>Stenosarchaea group</taxon>
        <taxon>Halobacteria</taxon>
        <taxon>Halobacteriales</taxon>
        <taxon>Haloferacaceae</taxon>
        <taxon>Halogeometricum</taxon>
    </lineage>
</organism>
<protein>
    <submittedName>
        <fullName evidence="2">Aminoglycoside phosphotransferase family protein</fullName>
    </submittedName>
</protein>
<evidence type="ECO:0000259" key="1">
    <source>
        <dbReference type="Pfam" id="PF01636"/>
    </source>
</evidence>
<dbReference type="AlphaFoldDB" id="A0A6C0UFY6"/>
<reference evidence="2 3" key="1">
    <citation type="submission" date="2020-02" db="EMBL/GenBank/DDBJ databases">
        <title>Whole genome sequence of Halogeometricum borinquense strain wsp4.</title>
        <authorList>
            <person name="Verma D.K."/>
            <person name="Gopal K."/>
            <person name="Prasad E.S."/>
        </authorList>
    </citation>
    <scope>NUCLEOTIDE SEQUENCE [LARGE SCALE GENOMIC DNA]</scope>
    <source>
        <strain evidence="3">wsp4</strain>
    </source>
</reference>
<dbReference type="SUPFAM" id="SSF56112">
    <property type="entry name" value="Protein kinase-like (PK-like)"/>
    <property type="match status" value="1"/>
</dbReference>
<dbReference type="Pfam" id="PF01636">
    <property type="entry name" value="APH"/>
    <property type="match status" value="1"/>
</dbReference>
<dbReference type="GeneID" id="44079499"/>
<dbReference type="PANTHER" id="PTHR21310">
    <property type="entry name" value="AMINOGLYCOSIDE PHOSPHOTRANSFERASE-RELATED-RELATED"/>
    <property type="match status" value="1"/>
</dbReference>
<dbReference type="Proteomes" id="UP000465846">
    <property type="component" value="Chromosome"/>
</dbReference>
<gene>
    <name evidence="2" type="ORF">G3I44_08820</name>
</gene>
<keyword evidence="2" id="KW-0808">Transferase</keyword>
<dbReference type="Gene3D" id="3.90.1200.10">
    <property type="match status" value="1"/>
</dbReference>
<name>A0A6C0UFY6_9EURY</name>